<dbReference type="Proteomes" id="UP000092444">
    <property type="component" value="Unassembled WGS sequence"/>
</dbReference>
<dbReference type="VEuPathDB" id="VectorBase:GMOY006540"/>
<accession>A0A1B0FRD6</accession>
<name>A0A1B0FRD6_GLOMM</name>
<protein>
    <submittedName>
        <fullName evidence="1">Uncharacterized protein</fullName>
    </submittedName>
</protein>
<proteinExistence type="predicted"/>
<reference evidence="1" key="1">
    <citation type="submission" date="2020-05" db="UniProtKB">
        <authorList>
            <consortium name="EnsemblMetazoa"/>
        </authorList>
    </citation>
    <scope>IDENTIFICATION</scope>
    <source>
        <strain evidence="1">Yale</strain>
    </source>
</reference>
<sequence length="459" mass="52480">MPQTPTASGEFYKTTALLTFGRDNSAASDKIDDGLANASNINGESATGVWLTPQYDIDRNGGKGFFYRQLSGYGDLDGLQNYARTNQQTDEGHADKLEHYGDYYSAMLKEDEEELQQHQQQEKYKYVSFKNNHEQQQEPQGLQQQQTKQYVNEPNMLSIIMSETSNDNNIPANNKQEQQSTANYQARNIGNQIMRNYLTKQIPPLDRIQEQHKLKAFYNALAAAAANNHHHYHHPSTSAHLDALTQIQEFHHLQEQINHQQHKFAQLQQQLAHNHYLHHPPPQTHQHTVLPQLPPVTQIVHHNAHSLQALAGRPLSKHTQVIKSIPVPQHHQVHVPYKEMVSIEIPETVVTAESKPVPIEVPVTKTVAVPIVEEVTIPIERVKPVPVEKPIPYIVEKRVPYTVEKQIAKPIYYNVPVKVPIIHTVVHKDYLTHVNPHPHSLPLRVHRHNSYIRGGHHHF</sequence>
<evidence type="ECO:0000313" key="2">
    <source>
        <dbReference type="Proteomes" id="UP000092444"/>
    </source>
</evidence>
<keyword evidence="2" id="KW-1185">Reference proteome</keyword>
<dbReference type="AlphaFoldDB" id="A0A1B0FRD6"/>
<dbReference type="EnsemblMetazoa" id="GMOY006540-RA">
    <property type="protein sequence ID" value="GMOY006540-PA"/>
    <property type="gene ID" value="GMOY006540"/>
</dbReference>
<evidence type="ECO:0000313" key="1">
    <source>
        <dbReference type="EnsemblMetazoa" id="GMOY006540-PA"/>
    </source>
</evidence>
<dbReference type="EMBL" id="CCAG010018442">
    <property type="status" value="NOT_ANNOTATED_CDS"/>
    <property type="molecule type" value="Genomic_DNA"/>
</dbReference>
<organism evidence="1 2">
    <name type="scientific">Glossina morsitans morsitans</name>
    <name type="common">Savannah tsetse fly</name>
    <dbReference type="NCBI Taxonomy" id="37546"/>
    <lineage>
        <taxon>Eukaryota</taxon>
        <taxon>Metazoa</taxon>
        <taxon>Ecdysozoa</taxon>
        <taxon>Arthropoda</taxon>
        <taxon>Hexapoda</taxon>
        <taxon>Insecta</taxon>
        <taxon>Pterygota</taxon>
        <taxon>Neoptera</taxon>
        <taxon>Endopterygota</taxon>
        <taxon>Diptera</taxon>
        <taxon>Brachycera</taxon>
        <taxon>Muscomorpha</taxon>
        <taxon>Hippoboscoidea</taxon>
        <taxon>Glossinidae</taxon>
        <taxon>Glossina</taxon>
    </lineage>
</organism>
<dbReference type="STRING" id="37546.A0A1B0FRD6"/>